<sequence>MKKSILSTLFIGAFMASGVVNAAAPQHTISGGYAQSNLKAGGQSADDKPKGVNVKYRYEFNEQWGVASSFTYTGQSYDFYYAGSKVGDADLDYYSLSAGPAYRINDYFSVYGLVGFAHGRITSDVFWHSSSESKTSGVYGAGLQFNPFPNWVVDASYEYTKLGDVKVGTWTAGIGYRF</sequence>
<comment type="subcellular location">
    <subcellularLocation>
        <location evidence="1">Cell outer membrane</location>
        <topology evidence="1">Multi-pass membrane protein</topology>
    </subcellularLocation>
</comment>
<dbReference type="RefSeq" id="WP_079827093.1">
    <property type="nucleotide sequence ID" value="NZ_JAFNKJ010000006.1"/>
</dbReference>
<dbReference type="GO" id="GO:0044384">
    <property type="term" value="C:host outer membrane"/>
    <property type="evidence" value="ECO:0007669"/>
    <property type="project" value="InterPro"/>
</dbReference>
<dbReference type="InterPro" id="IPR027385">
    <property type="entry name" value="Beta-barrel_OMP"/>
</dbReference>
<dbReference type="Pfam" id="PF13505">
    <property type="entry name" value="OMP_b-brl"/>
    <property type="match status" value="1"/>
</dbReference>
<accession>A0A763YH31</accession>
<evidence type="ECO:0000256" key="3">
    <source>
        <dbReference type="ARBA" id="ARBA00022692"/>
    </source>
</evidence>
<dbReference type="AlphaFoldDB" id="A0A763YH31"/>
<dbReference type="PROSITE" id="PS00695">
    <property type="entry name" value="ENT_VIR_OMP_2"/>
    <property type="match status" value="1"/>
</dbReference>
<keyword evidence="2" id="KW-1134">Transmembrane beta strand</keyword>
<evidence type="ECO:0000256" key="6">
    <source>
        <dbReference type="SAM" id="SignalP"/>
    </source>
</evidence>
<feature type="signal peptide" evidence="6">
    <location>
        <begin position="1"/>
        <end position="22"/>
    </location>
</feature>
<evidence type="ECO:0000256" key="4">
    <source>
        <dbReference type="ARBA" id="ARBA00022729"/>
    </source>
</evidence>
<name>A0A763YH31_SALER</name>
<keyword evidence="5" id="KW-0472">Membrane</keyword>
<dbReference type="SUPFAM" id="SSF56925">
    <property type="entry name" value="OMPA-like"/>
    <property type="match status" value="1"/>
</dbReference>
<dbReference type="PANTHER" id="PTHR35892">
    <property type="entry name" value="OUTER MEMBRANE PROTEIN PAGN-RELATED"/>
    <property type="match status" value="1"/>
</dbReference>
<feature type="chain" id="PRO_5027647270" evidence="6">
    <location>
        <begin position="23"/>
        <end position="178"/>
    </location>
</feature>
<proteinExistence type="predicted"/>
<keyword evidence="3" id="KW-0812">Transmembrane</keyword>
<gene>
    <name evidence="8" type="ORF">G8410_004081</name>
</gene>
<dbReference type="InterPro" id="IPR000758">
    <property type="entry name" value="Enterovir_OMP"/>
</dbReference>
<dbReference type="Gene3D" id="2.40.160.20">
    <property type="match status" value="1"/>
</dbReference>
<protein>
    <submittedName>
        <fullName evidence="8">Outer membrane beta-barrel protein</fullName>
    </submittedName>
</protein>
<organism evidence="8">
    <name type="scientific">Salmonella enterica</name>
    <name type="common">Salmonella choleraesuis</name>
    <dbReference type="NCBI Taxonomy" id="28901"/>
    <lineage>
        <taxon>Bacteria</taxon>
        <taxon>Pseudomonadati</taxon>
        <taxon>Pseudomonadota</taxon>
        <taxon>Gammaproteobacteria</taxon>
        <taxon>Enterobacterales</taxon>
        <taxon>Enterobacteriaceae</taxon>
        <taxon>Salmonella</taxon>
    </lineage>
</organism>
<dbReference type="GO" id="GO:0009279">
    <property type="term" value="C:cell outer membrane"/>
    <property type="evidence" value="ECO:0007669"/>
    <property type="project" value="UniProtKB-SubCell"/>
</dbReference>
<evidence type="ECO:0000256" key="1">
    <source>
        <dbReference type="ARBA" id="ARBA00004571"/>
    </source>
</evidence>
<dbReference type="PANTHER" id="PTHR35892:SF2">
    <property type="entry name" value="OUTER MEMBRANE PROTEIN PAGN"/>
    <property type="match status" value="1"/>
</dbReference>
<dbReference type="PRINTS" id="PR00316">
    <property type="entry name" value="ENTEROVIROMP"/>
</dbReference>
<dbReference type="EMBL" id="DAAYKN010000013">
    <property type="protein sequence ID" value="HAG4603585.1"/>
    <property type="molecule type" value="Genomic_DNA"/>
</dbReference>
<dbReference type="InterPro" id="IPR011250">
    <property type="entry name" value="OMP/PagP_B-barrel"/>
</dbReference>
<evidence type="ECO:0000256" key="5">
    <source>
        <dbReference type="ARBA" id="ARBA00023136"/>
    </source>
</evidence>
<comment type="caution">
    <text evidence="8">The sequence shown here is derived from an EMBL/GenBank/DDBJ whole genome shotgun (WGS) entry which is preliminary data.</text>
</comment>
<dbReference type="InterPro" id="IPR051723">
    <property type="entry name" value="Bact_OM_Invasion-Related"/>
</dbReference>
<evidence type="ECO:0000313" key="8">
    <source>
        <dbReference type="EMBL" id="HAG4603585.1"/>
    </source>
</evidence>
<feature type="domain" description="Outer membrane protein beta-barrel" evidence="7">
    <location>
        <begin position="8"/>
        <end position="178"/>
    </location>
</feature>
<reference evidence="8" key="1">
    <citation type="journal article" date="2018" name="Genome Biol.">
        <title>SKESA: strategic k-mer extension for scrupulous assemblies.</title>
        <authorList>
            <person name="Souvorov A."/>
            <person name="Agarwala R."/>
            <person name="Lipman D.J."/>
        </authorList>
    </citation>
    <scope>NUCLEOTIDE SEQUENCE</scope>
    <source>
        <strain evidence="8">MA.AU150</strain>
    </source>
</reference>
<evidence type="ECO:0000259" key="7">
    <source>
        <dbReference type="Pfam" id="PF13505"/>
    </source>
</evidence>
<dbReference type="PROSITE" id="PS00694">
    <property type="entry name" value="ENT_VIR_OMP_1"/>
    <property type="match status" value="1"/>
</dbReference>
<reference evidence="8" key="2">
    <citation type="submission" date="2020-02" db="EMBL/GenBank/DDBJ databases">
        <authorList>
            <consortium name="NCBI Pathogen Detection Project"/>
        </authorList>
    </citation>
    <scope>NUCLEOTIDE SEQUENCE</scope>
    <source>
        <strain evidence="8">MA.AU150</strain>
    </source>
</reference>
<keyword evidence="4 6" id="KW-0732">Signal</keyword>
<evidence type="ECO:0000256" key="2">
    <source>
        <dbReference type="ARBA" id="ARBA00022452"/>
    </source>
</evidence>